<dbReference type="Proteomes" id="UP000241462">
    <property type="component" value="Unassembled WGS sequence"/>
</dbReference>
<evidence type="ECO:0000256" key="1">
    <source>
        <dbReference type="SAM" id="MobiDB-lite"/>
    </source>
</evidence>
<dbReference type="InterPro" id="IPR027796">
    <property type="entry name" value="OTT_1508_deam-like"/>
</dbReference>
<feature type="region of interest" description="Disordered" evidence="1">
    <location>
        <begin position="467"/>
        <end position="496"/>
    </location>
</feature>
<dbReference type="AlphaFoldDB" id="A0A2T3ADK2"/>
<reference evidence="2 3" key="1">
    <citation type="journal article" date="2018" name="Mycol. Prog.">
        <title>Coniella lustricola, a new species from submerged detritus.</title>
        <authorList>
            <person name="Raudabaugh D.B."/>
            <person name="Iturriaga T."/>
            <person name="Carver A."/>
            <person name="Mondo S."/>
            <person name="Pangilinan J."/>
            <person name="Lipzen A."/>
            <person name="He G."/>
            <person name="Amirebrahimi M."/>
            <person name="Grigoriev I.V."/>
            <person name="Miller A.N."/>
        </authorList>
    </citation>
    <scope>NUCLEOTIDE SEQUENCE [LARGE SCALE GENOMIC DNA]</scope>
    <source>
        <strain evidence="2 3">B22-T-1</strain>
    </source>
</reference>
<evidence type="ECO:0000313" key="2">
    <source>
        <dbReference type="EMBL" id="PSR92380.1"/>
    </source>
</evidence>
<dbReference type="OrthoDB" id="3251507at2759"/>
<dbReference type="STRING" id="2025994.A0A2T3ADK2"/>
<dbReference type="PANTHER" id="PTHR42037">
    <property type="match status" value="1"/>
</dbReference>
<proteinExistence type="predicted"/>
<evidence type="ECO:0000313" key="3">
    <source>
        <dbReference type="Proteomes" id="UP000241462"/>
    </source>
</evidence>
<sequence length="512" mass="57542">MASLRRDGPRLPPRRHTPPRDLIGVKGKLRRRFYEPILLLSAANEACCNKLAPQIEPLADRNNLTTEQLYHNYINKLAQVCDIKSGGSYVTAIAALQRPDGVEYRIASNLRKEIEVVRMKEFVEDLLSTICACTDETTNIVTAKVLSKVILFNKARLRSSYVDRLAEHSSACLNTSDLTPVVREKLTEVQKLATDAKTPDAAAFIHRCFLLMKYIGKLSRSSAYRVFRDKANANPPGVKDCPWRELRHAARRLLSYLEAAQTLVEARFIAGWEPLFYDFTVTAIRSSQAETNPMIAGGSPTASPTAAQILNRMSSSCTPTQLAEHHENANDLQRFDLDLLIQKQCQRPTFCPYVHAEVLVHESIVTDTNPAAGADTLHASKFFGNFRYIGASKPTCRLCEYYFLAVADGIRVRNSHRNLYLNWRAPNVYVDQAPIGGQTAERRREDILNKMTARIRSDAFRTLSDKVAERKKHDSNTSQTYKHGGGSLLNSQPDDDLEDIESTLADTHLYND</sequence>
<dbReference type="Pfam" id="PF14441">
    <property type="entry name" value="OTT_1508_deam"/>
    <property type="match status" value="1"/>
</dbReference>
<accession>A0A2T3ADK2</accession>
<dbReference type="InParanoid" id="A0A2T3ADK2"/>
<gene>
    <name evidence="2" type="ORF">BD289DRAFT_481018</name>
</gene>
<name>A0A2T3ADK2_9PEZI</name>
<dbReference type="EMBL" id="KZ678406">
    <property type="protein sequence ID" value="PSR92380.1"/>
    <property type="molecule type" value="Genomic_DNA"/>
</dbReference>
<organism evidence="2 3">
    <name type="scientific">Coniella lustricola</name>
    <dbReference type="NCBI Taxonomy" id="2025994"/>
    <lineage>
        <taxon>Eukaryota</taxon>
        <taxon>Fungi</taxon>
        <taxon>Dikarya</taxon>
        <taxon>Ascomycota</taxon>
        <taxon>Pezizomycotina</taxon>
        <taxon>Sordariomycetes</taxon>
        <taxon>Sordariomycetidae</taxon>
        <taxon>Diaporthales</taxon>
        <taxon>Schizoparmaceae</taxon>
        <taxon>Coniella</taxon>
    </lineage>
</organism>
<dbReference type="PANTHER" id="PTHR42037:SF1">
    <property type="match status" value="1"/>
</dbReference>
<protein>
    <submittedName>
        <fullName evidence="2">Uncharacterized protein</fullName>
    </submittedName>
</protein>
<keyword evidence="3" id="KW-1185">Reference proteome</keyword>
<feature type="region of interest" description="Disordered" evidence="1">
    <location>
        <begin position="1"/>
        <end position="22"/>
    </location>
</feature>